<dbReference type="InterPro" id="IPR039425">
    <property type="entry name" value="RNA_pol_sigma-70-like"/>
</dbReference>
<dbReference type="Proteomes" id="UP000185663">
    <property type="component" value="Chromosome I"/>
</dbReference>
<dbReference type="eggNOG" id="COG1595">
    <property type="taxonomic scope" value="Bacteria"/>
</dbReference>
<keyword evidence="2" id="KW-0805">Transcription regulation</keyword>
<evidence type="ECO:0000256" key="5">
    <source>
        <dbReference type="ARBA" id="ARBA00023163"/>
    </source>
</evidence>
<dbReference type="CDD" id="cd06171">
    <property type="entry name" value="Sigma70_r4"/>
    <property type="match status" value="1"/>
</dbReference>
<dbReference type="Gene3D" id="1.10.1740.10">
    <property type="match status" value="1"/>
</dbReference>
<organism evidence="8 9">
    <name type="scientific">Paraoerskovia marina</name>
    <dbReference type="NCBI Taxonomy" id="545619"/>
    <lineage>
        <taxon>Bacteria</taxon>
        <taxon>Bacillati</taxon>
        <taxon>Actinomycetota</taxon>
        <taxon>Actinomycetes</taxon>
        <taxon>Micrococcales</taxon>
        <taxon>Cellulomonadaceae</taxon>
        <taxon>Paraoerskovia</taxon>
    </lineage>
</organism>
<dbReference type="InterPro" id="IPR013325">
    <property type="entry name" value="RNA_pol_sigma_r2"/>
</dbReference>
<dbReference type="InterPro" id="IPR007627">
    <property type="entry name" value="RNA_pol_sigma70_r2"/>
</dbReference>
<evidence type="ECO:0000256" key="3">
    <source>
        <dbReference type="ARBA" id="ARBA00023082"/>
    </source>
</evidence>
<dbReference type="InterPro" id="IPR007630">
    <property type="entry name" value="RNA_pol_sigma70_r4"/>
</dbReference>
<evidence type="ECO:0000259" key="7">
    <source>
        <dbReference type="Pfam" id="PF04545"/>
    </source>
</evidence>
<comment type="similarity">
    <text evidence="1">Belongs to the sigma-70 factor family. ECF subfamily.</text>
</comment>
<dbReference type="InterPro" id="IPR013324">
    <property type="entry name" value="RNA_pol_sigma_r3/r4-like"/>
</dbReference>
<gene>
    <name evidence="8" type="ORF">SAMN04489860_0361</name>
</gene>
<evidence type="ECO:0000256" key="4">
    <source>
        <dbReference type="ARBA" id="ARBA00023125"/>
    </source>
</evidence>
<evidence type="ECO:0000259" key="6">
    <source>
        <dbReference type="Pfam" id="PF04542"/>
    </source>
</evidence>
<dbReference type="InterPro" id="IPR036388">
    <property type="entry name" value="WH-like_DNA-bd_sf"/>
</dbReference>
<dbReference type="InterPro" id="IPR014284">
    <property type="entry name" value="RNA_pol_sigma-70_dom"/>
</dbReference>
<dbReference type="Pfam" id="PF04542">
    <property type="entry name" value="Sigma70_r2"/>
    <property type="match status" value="1"/>
</dbReference>
<evidence type="ECO:0000313" key="9">
    <source>
        <dbReference type="Proteomes" id="UP000185663"/>
    </source>
</evidence>
<accession>A0A1H1MWM1</accession>
<evidence type="ECO:0000313" key="8">
    <source>
        <dbReference type="EMBL" id="SDR91176.1"/>
    </source>
</evidence>
<protein>
    <submittedName>
        <fullName evidence="8">RNA polymerase sigma-70 factor, ECF subfamily</fullName>
    </submittedName>
</protein>
<dbReference type="AlphaFoldDB" id="A0A1H1MWM1"/>
<dbReference type="GO" id="GO:0016987">
    <property type="term" value="F:sigma factor activity"/>
    <property type="evidence" value="ECO:0007669"/>
    <property type="project" value="UniProtKB-KW"/>
</dbReference>
<dbReference type="GO" id="GO:0006352">
    <property type="term" value="P:DNA-templated transcription initiation"/>
    <property type="evidence" value="ECO:0007669"/>
    <property type="project" value="InterPro"/>
</dbReference>
<dbReference type="PANTHER" id="PTHR43133:SF66">
    <property type="entry name" value="ECF RNA POLYMERASE SIGMA FACTOR SIGK"/>
    <property type="match status" value="1"/>
</dbReference>
<dbReference type="Pfam" id="PF04545">
    <property type="entry name" value="Sigma70_r4"/>
    <property type="match status" value="1"/>
</dbReference>
<keyword evidence="4" id="KW-0238">DNA-binding</keyword>
<keyword evidence="5" id="KW-0804">Transcription</keyword>
<keyword evidence="3" id="KW-0731">Sigma factor</keyword>
<name>A0A1H1MWM1_9CELL</name>
<feature type="domain" description="RNA polymerase sigma-70 region 2" evidence="6">
    <location>
        <begin position="40"/>
        <end position="107"/>
    </location>
</feature>
<dbReference type="SUPFAM" id="SSF88659">
    <property type="entry name" value="Sigma3 and sigma4 domains of RNA polymerase sigma factors"/>
    <property type="match status" value="1"/>
</dbReference>
<evidence type="ECO:0000256" key="1">
    <source>
        <dbReference type="ARBA" id="ARBA00010641"/>
    </source>
</evidence>
<dbReference type="EMBL" id="LT629776">
    <property type="protein sequence ID" value="SDR91176.1"/>
    <property type="molecule type" value="Genomic_DNA"/>
</dbReference>
<dbReference type="OrthoDB" id="9784272at2"/>
<feature type="domain" description="RNA polymerase sigma-70 region 4" evidence="7">
    <location>
        <begin position="144"/>
        <end position="192"/>
    </location>
</feature>
<reference evidence="9" key="1">
    <citation type="submission" date="2016-10" db="EMBL/GenBank/DDBJ databases">
        <authorList>
            <person name="Varghese N."/>
            <person name="Submissions S."/>
        </authorList>
    </citation>
    <scope>NUCLEOTIDE SEQUENCE [LARGE SCALE GENOMIC DNA]</scope>
    <source>
        <strain evidence="9">DSM 22126</strain>
    </source>
</reference>
<keyword evidence="9" id="KW-1185">Reference proteome</keyword>
<dbReference type="PANTHER" id="PTHR43133">
    <property type="entry name" value="RNA POLYMERASE ECF-TYPE SIGMA FACTO"/>
    <property type="match status" value="1"/>
</dbReference>
<dbReference type="NCBIfam" id="TIGR02937">
    <property type="entry name" value="sigma70-ECF"/>
    <property type="match status" value="1"/>
</dbReference>
<sequence length="200" mass="22131">MSSLRQTGPVPRVRTSDPDAVDVAIAACAAGDRDAFGPVYDALSPTVFGAALAVLKDRDHAAEVMQEVMVEMWQQAARFDASRASARTWAVTMTRRRAIDRVRSEQSRRNRDQRDLDLTAATAERDVVADEVETSLEQSAVRDCLDTLTETQRESVVRAYYGDRTYREVADELGAALPTVKSRIRDGLARLRDCLGVNRG</sequence>
<dbReference type="GO" id="GO:0003677">
    <property type="term" value="F:DNA binding"/>
    <property type="evidence" value="ECO:0007669"/>
    <property type="project" value="UniProtKB-KW"/>
</dbReference>
<proteinExistence type="inferred from homology"/>
<dbReference type="SUPFAM" id="SSF88946">
    <property type="entry name" value="Sigma2 domain of RNA polymerase sigma factors"/>
    <property type="match status" value="1"/>
</dbReference>
<dbReference type="Gene3D" id="1.10.10.10">
    <property type="entry name" value="Winged helix-like DNA-binding domain superfamily/Winged helix DNA-binding domain"/>
    <property type="match status" value="1"/>
</dbReference>
<dbReference type="STRING" id="545619.SAMN04489860_0361"/>
<evidence type="ECO:0000256" key="2">
    <source>
        <dbReference type="ARBA" id="ARBA00023015"/>
    </source>
</evidence>